<dbReference type="Pfam" id="PF00999">
    <property type="entry name" value="Na_H_Exchanger"/>
    <property type="match status" value="1"/>
</dbReference>
<keyword evidence="4" id="KW-1003">Cell membrane</keyword>
<reference evidence="11 12" key="1">
    <citation type="submission" date="2017-12" db="EMBL/GenBank/DDBJ databases">
        <title>Streptomyces populusis sp. nov., a novel endophytic actinobacterium isolated from stems of Populus adenopoda Maxim.</title>
        <authorList>
            <person name="Wang Z."/>
        </authorList>
    </citation>
    <scope>NUCLEOTIDE SEQUENCE [LARGE SCALE GENOMIC DNA]</scope>
    <source>
        <strain evidence="11 12">A249</strain>
    </source>
</reference>
<evidence type="ECO:0000256" key="2">
    <source>
        <dbReference type="ARBA" id="ARBA00022448"/>
    </source>
</evidence>
<evidence type="ECO:0000313" key="11">
    <source>
        <dbReference type="EMBL" id="PKT74697.1"/>
    </source>
</evidence>
<keyword evidence="12" id="KW-1185">Reference proteome</keyword>
<feature type="transmembrane region" description="Helical" evidence="9">
    <location>
        <begin position="90"/>
        <end position="115"/>
    </location>
</feature>
<evidence type="ECO:0000256" key="9">
    <source>
        <dbReference type="SAM" id="Phobius"/>
    </source>
</evidence>
<feature type="transmembrane region" description="Helical" evidence="9">
    <location>
        <begin position="273"/>
        <end position="293"/>
    </location>
</feature>
<keyword evidence="6 9" id="KW-1133">Transmembrane helix</keyword>
<keyword evidence="2" id="KW-0813">Transport</keyword>
<dbReference type="GO" id="GO:0005886">
    <property type="term" value="C:plasma membrane"/>
    <property type="evidence" value="ECO:0007669"/>
    <property type="project" value="UniProtKB-SubCell"/>
</dbReference>
<evidence type="ECO:0000256" key="1">
    <source>
        <dbReference type="ARBA" id="ARBA00004651"/>
    </source>
</evidence>
<evidence type="ECO:0000256" key="4">
    <source>
        <dbReference type="ARBA" id="ARBA00022475"/>
    </source>
</evidence>
<protein>
    <submittedName>
        <fullName evidence="11">Sodium:proton exchanger</fullName>
    </submittedName>
</protein>
<keyword evidence="8 9" id="KW-0472">Membrane</keyword>
<feature type="transmembrane region" description="Helical" evidence="9">
    <location>
        <begin position="334"/>
        <end position="358"/>
    </location>
</feature>
<evidence type="ECO:0000256" key="8">
    <source>
        <dbReference type="ARBA" id="ARBA00023136"/>
    </source>
</evidence>
<feature type="transmembrane region" description="Helical" evidence="9">
    <location>
        <begin position="29"/>
        <end position="46"/>
    </location>
</feature>
<evidence type="ECO:0000259" key="10">
    <source>
        <dbReference type="Pfam" id="PF00999"/>
    </source>
</evidence>
<dbReference type="AlphaFoldDB" id="A0A2I0SXN2"/>
<feature type="transmembrane region" description="Helical" evidence="9">
    <location>
        <begin position="58"/>
        <end position="78"/>
    </location>
</feature>
<organism evidence="11 12">
    <name type="scientific">Streptomyces populi</name>
    <dbReference type="NCBI Taxonomy" id="2058924"/>
    <lineage>
        <taxon>Bacteria</taxon>
        <taxon>Bacillati</taxon>
        <taxon>Actinomycetota</taxon>
        <taxon>Actinomycetes</taxon>
        <taxon>Kitasatosporales</taxon>
        <taxon>Streptomycetaceae</taxon>
        <taxon>Streptomyces</taxon>
    </lineage>
</organism>
<feature type="transmembrane region" description="Helical" evidence="9">
    <location>
        <begin position="152"/>
        <end position="175"/>
    </location>
</feature>
<accession>A0A2I0SXN2</accession>
<keyword evidence="7" id="KW-0406">Ion transport</keyword>
<gene>
    <name evidence="11" type="ORF">CW362_01600</name>
</gene>
<evidence type="ECO:0000313" key="12">
    <source>
        <dbReference type="Proteomes" id="UP000236178"/>
    </source>
</evidence>
<evidence type="ECO:0000256" key="3">
    <source>
        <dbReference type="ARBA" id="ARBA00022449"/>
    </source>
</evidence>
<feature type="transmembrane region" description="Helical" evidence="9">
    <location>
        <begin position="247"/>
        <end position="266"/>
    </location>
</feature>
<evidence type="ECO:0000256" key="6">
    <source>
        <dbReference type="ARBA" id="ARBA00022989"/>
    </source>
</evidence>
<keyword evidence="3" id="KW-0050">Antiport</keyword>
<proteinExistence type="predicted"/>
<feature type="domain" description="Cation/H+ exchanger transmembrane" evidence="10">
    <location>
        <begin position="15"/>
        <end position="391"/>
    </location>
</feature>
<sequence>MTENQILQGLGLIAVLAVGSQLVASRLRIPALIILLPVGFAAGALTDIVDPDKLLGDAFSPMVSLAVAVILYEAGLGLDINGLHGHMHRVVVRLIWIGVLLTWGATAVLAVPLLGMSKSSAVMLGVILVVSGPTVVGPLLHFVRPTERLQRILIWEGSLIDPVGGILGALAFHAVVASGSSDLRGKIGQFAASSVVGLIGGAVGAAVLWLLLSRLHLGEVLGTTAQLAAAVGVAAACDAIRDDTGLIAAIVMGMALANLPGVSLPARRPFLETLVSLIIGLLFISISATVTPASLRHVVLPTLALVAALVLVVRPLVALLSTLRTDLLRGERAFIGWMAPRGIVAASTASTFSAALVADHVDGAQKILPATFLVIVTTVTLYGLSAHPVARRLGALRPARARPLLVGGDPWAIDLGSALRSAGLDVLMWAGREDQRALIRAAGLPLAPGALLAAATGEGAELEGITGVLLLTEEDDFNALAAETLRGTVDGFVHRLGPPGLSHGVVAPYAGGDTLFGAELNRPGLARRYEDGARIVLRPVADGIPDGHALLFLVRPDGRLDPVTGTRTPRPEARDAAVLLSPVRAPGPVPAG</sequence>
<dbReference type="Gene3D" id="1.20.1530.20">
    <property type="match status" value="1"/>
</dbReference>
<dbReference type="GO" id="GO:1902600">
    <property type="term" value="P:proton transmembrane transport"/>
    <property type="evidence" value="ECO:0007669"/>
    <property type="project" value="InterPro"/>
</dbReference>
<evidence type="ECO:0000256" key="7">
    <source>
        <dbReference type="ARBA" id="ARBA00023065"/>
    </source>
</evidence>
<dbReference type="InterPro" id="IPR006153">
    <property type="entry name" value="Cation/H_exchanger_TM"/>
</dbReference>
<dbReference type="PANTHER" id="PTHR32507:SF0">
    <property type="entry name" value="NA(+)_H(+) ANTIPORTER 2-RELATED"/>
    <property type="match status" value="1"/>
</dbReference>
<dbReference type="GO" id="GO:0015297">
    <property type="term" value="F:antiporter activity"/>
    <property type="evidence" value="ECO:0007669"/>
    <property type="project" value="UniProtKB-KW"/>
</dbReference>
<dbReference type="PANTHER" id="PTHR32507">
    <property type="entry name" value="NA(+)/H(+) ANTIPORTER 1"/>
    <property type="match status" value="1"/>
</dbReference>
<evidence type="ECO:0000256" key="5">
    <source>
        <dbReference type="ARBA" id="ARBA00022692"/>
    </source>
</evidence>
<name>A0A2I0SXN2_9ACTN</name>
<dbReference type="InterPro" id="IPR038770">
    <property type="entry name" value="Na+/solute_symporter_sf"/>
</dbReference>
<feature type="transmembrane region" description="Helical" evidence="9">
    <location>
        <begin position="121"/>
        <end position="140"/>
    </location>
</feature>
<dbReference type="OrthoDB" id="570124at2"/>
<comment type="subcellular location">
    <subcellularLocation>
        <location evidence="1">Cell membrane</location>
        <topology evidence="1">Multi-pass membrane protein</topology>
    </subcellularLocation>
</comment>
<dbReference type="EMBL" id="PJOS01000002">
    <property type="protein sequence ID" value="PKT74697.1"/>
    <property type="molecule type" value="Genomic_DNA"/>
</dbReference>
<feature type="transmembrane region" description="Helical" evidence="9">
    <location>
        <begin position="370"/>
        <end position="390"/>
    </location>
</feature>
<feature type="transmembrane region" description="Helical" evidence="9">
    <location>
        <begin position="6"/>
        <end position="24"/>
    </location>
</feature>
<keyword evidence="5 9" id="KW-0812">Transmembrane</keyword>
<dbReference type="RefSeq" id="WP_103547442.1">
    <property type="nucleotide sequence ID" value="NZ_JBHJSK010000006.1"/>
</dbReference>
<feature type="transmembrane region" description="Helical" evidence="9">
    <location>
        <begin position="187"/>
        <end position="212"/>
    </location>
</feature>
<feature type="transmembrane region" description="Helical" evidence="9">
    <location>
        <begin position="299"/>
        <end position="322"/>
    </location>
</feature>
<comment type="caution">
    <text evidence="11">The sequence shown here is derived from an EMBL/GenBank/DDBJ whole genome shotgun (WGS) entry which is preliminary data.</text>
</comment>
<dbReference type="Proteomes" id="UP000236178">
    <property type="component" value="Unassembled WGS sequence"/>
</dbReference>
<feature type="transmembrane region" description="Helical" evidence="9">
    <location>
        <begin position="224"/>
        <end position="241"/>
    </location>
</feature>